<name>A0ABV3L2H9_9RHOB</name>
<evidence type="ECO:0000256" key="1">
    <source>
        <dbReference type="ARBA" id="ARBA00004141"/>
    </source>
</evidence>
<accession>A0ABV3L2H9</accession>
<organism evidence="8 9">
    <name type="scientific">Meridianimarinicoccus marinus</name>
    <dbReference type="NCBI Taxonomy" id="3231483"/>
    <lineage>
        <taxon>Bacteria</taxon>
        <taxon>Pseudomonadati</taxon>
        <taxon>Pseudomonadota</taxon>
        <taxon>Alphaproteobacteria</taxon>
        <taxon>Rhodobacterales</taxon>
        <taxon>Paracoccaceae</taxon>
        <taxon>Meridianimarinicoccus</taxon>
    </lineage>
</organism>
<evidence type="ECO:0000256" key="5">
    <source>
        <dbReference type="ARBA" id="ARBA00023136"/>
    </source>
</evidence>
<dbReference type="PANTHER" id="PTHR22911">
    <property type="entry name" value="ACYL-MALONYL CONDENSING ENZYME-RELATED"/>
    <property type="match status" value="1"/>
</dbReference>
<feature type="transmembrane region" description="Helical" evidence="6">
    <location>
        <begin position="126"/>
        <end position="142"/>
    </location>
</feature>
<dbReference type="Pfam" id="PF00892">
    <property type="entry name" value="EamA"/>
    <property type="match status" value="1"/>
</dbReference>
<comment type="caution">
    <text evidence="8">The sequence shown here is derived from an EMBL/GenBank/DDBJ whole genome shotgun (WGS) entry which is preliminary data.</text>
</comment>
<protein>
    <submittedName>
        <fullName evidence="8">DMT family transporter</fullName>
    </submittedName>
</protein>
<feature type="domain" description="EamA" evidence="7">
    <location>
        <begin position="13"/>
        <end position="142"/>
    </location>
</feature>
<evidence type="ECO:0000313" key="9">
    <source>
        <dbReference type="Proteomes" id="UP001553161"/>
    </source>
</evidence>
<dbReference type="SUPFAM" id="SSF103481">
    <property type="entry name" value="Multidrug resistance efflux transporter EmrE"/>
    <property type="match status" value="2"/>
</dbReference>
<dbReference type="InterPro" id="IPR037185">
    <property type="entry name" value="EmrE-like"/>
</dbReference>
<gene>
    <name evidence="8" type="ORF">AB0T83_03085</name>
</gene>
<feature type="transmembrane region" description="Helical" evidence="6">
    <location>
        <begin position="148"/>
        <end position="166"/>
    </location>
</feature>
<proteinExistence type="inferred from homology"/>
<comment type="similarity">
    <text evidence="2">Belongs to the drug/metabolite transporter (DMT) superfamily. 10 TMS drug/metabolite exporter (DME) (TC 2.A.7.3) family.</text>
</comment>
<evidence type="ECO:0000313" key="8">
    <source>
        <dbReference type="EMBL" id="MEV8465766.1"/>
    </source>
</evidence>
<evidence type="ECO:0000256" key="3">
    <source>
        <dbReference type="ARBA" id="ARBA00022692"/>
    </source>
</evidence>
<keyword evidence="4 6" id="KW-1133">Transmembrane helix</keyword>
<reference evidence="8 9" key="1">
    <citation type="submission" date="2024-07" db="EMBL/GenBank/DDBJ databases">
        <authorList>
            <person name="Kang M."/>
        </authorList>
    </citation>
    <scope>NUCLEOTIDE SEQUENCE [LARGE SCALE GENOMIC DNA]</scope>
    <source>
        <strain evidence="8 9">DFM31</strain>
    </source>
</reference>
<dbReference type="PANTHER" id="PTHR22911:SF6">
    <property type="entry name" value="SOLUTE CARRIER FAMILY 35 MEMBER G1"/>
    <property type="match status" value="1"/>
</dbReference>
<feature type="transmembrane region" description="Helical" evidence="6">
    <location>
        <begin position="43"/>
        <end position="62"/>
    </location>
</feature>
<feature type="transmembrane region" description="Helical" evidence="6">
    <location>
        <begin position="256"/>
        <end position="276"/>
    </location>
</feature>
<evidence type="ECO:0000256" key="4">
    <source>
        <dbReference type="ARBA" id="ARBA00022989"/>
    </source>
</evidence>
<dbReference type="RefSeq" id="WP_366191449.1">
    <property type="nucleotide sequence ID" value="NZ_JBFBVU010000002.1"/>
</dbReference>
<evidence type="ECO:0000256" key="2">
    <source>
        <dbReference type="ARBA" id="ARBA00009853"/>
    </source>
</evidence>
<keyword evidence="9" id="KW-1185">Reference proteome</keyword>
<feature type="transmembrane region" description="Helical" evidence="6">
    <location>
        <begin position="100"/>
        <end position="119"/>
    </location>
</feature>
<feature type="transmembrane region" description="Helical" evidence="6">
    <location>
        <begin position="225"/>
        <end position="249"/>
    </location>
</feature>
<dbReference type="EMBL" id="JBFBVU010000002">
    <property type="protein sequence ID" value="MEV8465766.1"/>
    <property type="molecule type" value="Genomic_DNA"/>
</dbReference>
<evidence type="ECO:0000259" key="7">
    <source>
        <dbReference type="Pfam" id="PF00892"/>
    </source>
</evidence>
<feature type="transmembrane region" description="Helical" evidence="6">
    <location>
        <begin position="178"/>
        <end position="205"/>
    </location>
</feature>
<dbReference type="Proteomes" id="UP001553161">
    <property type="component" value="Unassembled WGS sequence"/>
</dbReference>
<sequence length="325" mass="34590">MTRLAAAHHPLTAAAMVLTAMATMGLIDNYVRVIAETTGLWQFHVIRSSMCLALLAIYARLTGAQLRPRRWRPVVARSAIMSVALVTYFGALVLLPISEVIAGLFTAPIWVLLLSAMFFGKSLGRVRIVAVLAGFIGVMLVLRPDTGSLTWLTVLPLLSGVLYALAQIATREWCAGETALTLLFAFFAALGLWGLVGLAGLSLFPQPVPEGAVGFPWRLWGQMSAAAWVWTVAQALGSMFAVGLIIRAYQSAEASFVAVFEYALLIFAVFWGYVLLGQTVDGWALTGIAVIVGSGAVMVLRDRGAATATPPAPAMPEAATGPEAR</sequence>
<keyword evidence="5 6" id="KW-0472">Membrane</keyword>
<feature type="transmembrane region" description="Helical" evidence="6">
    <location>
        <begin position="282"/>
        <end position="300"/>
    </location>
</feature>
<feature type="transmembrane region" description="Helical" evidence="6">
    <location>
        <begin position="74"/>
        <end position="94"/>
    </location>
</feature>
<dbReference type="InterPro" id="IPR000620">
    <property type="entry name" value="EamA_dom"/>
</dbReference>
<comment type="subcellular location">
    <subcellularLocation>
        <location evidence="1">Membrane</location>
        <topology evidence="1">Multi-pass membrane protein</topology>
    </subcellularLocation>
</comment>
<keyword evidence="3 6" id="KW-0812">Transmembrane</keyword>
<evidence type="ECO:0000256" key="6">
    <source>
        <dbReference type="SAM" id="Phobius"/>
    </source>
</evidence>